<keyword evidence="1" id="KW-0472">Membrane</keyword>
<dbReference type="Proteomes" id="UP000602198">
    <property type="component" value="Unassembled WGS sequence"/>
</dbReference>
<feature type="domain" description="DUF1707" evidence="2">
    <location>
        <begin position="15"/>
        <end position="67"/>
    </location>
</feature>
<comment type="caution">
    <text evidence="3">The sequence shown here is derived from an EMBL/GenBank/DDBJ whole genome shotgun (WGS) entry which is preliminary data.</text>
</comment>
<feature type="transmembrane region" description="Helical" evidence="1">
    <location>
        <begin position="92"/>
        <end position="114"/>
    </location>
</feature>
<keyword evidence="4" id="KW-1185">Reference proteome</keyword>
<dbReference type="InterPro" id="IPR012551">
    <property type="entry name" value="DUF1707_SHOCT-like"/>
</dbReference>
<proteinExistence type="predicted"/>
<dbReference type="EMBL" id="JAERRJ010000001">
    <property type="protein sequence ID" value="MBL1072924.1"/>
    <property type="molecule type" value="Genomic_DNA"/>
</dbReference>
<dbReference type="PANTHER" id="PTHR40763">
    <property type="entry name" value="MEMBRANE PROTEIN-RELATED"/>
    <property type="match status" value="1"/>
</dbReference>
<dbReference type="Pfam" id="PF08044">
    <property type="entry name" value="DUF1707"/>
    <property type="match status" value="1"/>
</dbReference>
<evidence type="ECO:0000313" key="3">
    <source>
        <dbReference type="EMBL" id="MBL1072924.1"/>
    </source>
</evidence>
<organism evidence="3 4">
    <name type="scientific">Nocardia acididurans</name>
    <dbReference type="NCBI Taxonomy" id="2802282"/>
    <lineage>
        <taxon>Bacteria</taxon>
        <taxon>Bacillati</taxon>
        <taxon>Actinomycetota</taxon>
        <taxon>Actinomycetes</taxon>
        <taxon>Mycobacteriales</taxon>
        <taxon>Nocardiaceae</taxon>
        <taxon>Nocardia</taxon>
    </lineage>
</organism>
<keyword evidence="1" id="KW-1133">Transmembrane helix</keyword>
<sequence>MAEFRNRIDNRHSGIRVRDTDRVDACALLDAARAEGELTEAEHAQRSEAAMRANTFGDLDKLLRDLQIPRNLADAPVVRPDRRAPSRKWQAAAALIVVAALIGALGGCVSRAAAPGASLPDPTTGPGLAAFIQAYRDHYGDTVVDEVSLYPGYVLVERASGADSERIRYDRKGFSAYTSSSRSTDAVALDLAELDVPALARLMAGAGETVGAPGHRISHITIEHEKDEDAVVRIYVEDTRNGGYLEVSPAGEPLTVYPSHD</sequence>
<evidence type="ECO:0000313" key="4">
    <source>
        <dbReference type="Proteomes" id="UP000602198"/>
    </source>
</evidence>
<keyword evidence="1" id="KW-0812">Transmembrane</keyword>
<accession>A0ABS1LZI1</accession>
<dbReference type="RefSeq" id="WP_201942154.1">
    <property type="nucleotide sequence ID" value="NZ_JAERRJ010000001.1"/>
</dbReference>
<evidence type="ECO:0000256" key="1">
    <source>
        <dbReference type="SAM" id="Phobius"/>
    </source>
</evidence>
<reference evidence="3 4" key="1">
    <citation type="submission" date="2021-01" db="EMBL/GenBank/DDBJ databases">
        <title>WGS of actinomycetes isolated from Thailand.</title>
        <authorList>
            <person name="Thawai C."/>
        </authorList>
    </citation>
    <scope>NUCLEOTIDE SEQUENCE [LARGE SCALE GENOMIC DNA]</scope>
    <source>
        <strain evidence="3 4">LPG 2</strain>
    </source>
</reference>
<name>A0ABS1LZI1_9NOCA</name>
<dbReference type="PANTHER" id="PTHR40763:SF4">
    <property type="entry name" value="DUF1707 DOMAIN-CONTAINING PROTEIN"/>
    <property type="match status" value="1"/>
</dbReference>
<evidence type="ECO:0000259" key="2">
    <source>
        <dbReference type="Pfam" id="PF08044"/>
    </source>
</evidence>
<protein>
    <submittedName>
        <fullName evidence="3">DUF1707 domain-containing protein</fullName>
    </submittedName>
</protein>
<gene>
    <name evidence="3" type="ORF">JK358_00780</name>
</gene>